<comment type="subcellular location">
    <subcellularLocation>
        <location evidence="1">Cell outer membrane</location>
    </subcellularLocation>
</comment>
<keyword evidence="3" id="KW-0998">Cell outer membrane</keyword>
<evidence type="ECO:0000256" key="4">
    <source>
        <dbReference type="PROSITE-ProRule" id="PRU00473"/>
    </source>
</evidence>
<evidence type="ECO:0000259" key="6">
    <source>
        <dbReference type="PROSITE" id="PS51123"/>
    </source>
</evidence>
<keyword evidence="2 4" id="KW-0472">Membrane</keyword>
<dbReference type="GO" id="GO:0009279">
    <property type="term" value="C:cell outer membrane"/>
    <property type="evidence" value="ECO:0007669"/>
    <property type="project" value="UniProtKB-SubCell"/>
</dbReference>
<evidence type="ECO:0000313" key="8">
    <source>
        <dbReference type="Proteomes" id="UP000198238"/>
    </source>
</evidence>
<gene>
    <name evidence="7" type="ORF">BG910_00180</name>
</gene>
<feature type="domain" description="OmpA-like" evidence="6">
    <location>
        <begin position="101"/>
        <end position="224"/>
    </location>
</feature>
<dbReference type="EMBL" id="CP022278">
    <property type="protein sequence ID" value="ASK26371.1"/>
    <property type="molecule type" value="Genomic_DNA"/>
</dbReference>
<dbReference type="AlphaFoldDB" id="A0A220RYT3"/>
<feature type="compositionally biased region" description="Basic and acidic residues" evidence="5">
    <location>
        <begin position="207"/>
        <end position="217"/>
    </location>
</feature>
<dbReference type="KEGG" id="nei:BG910_00180"/>
<dbReference type="InterPro" id="IPR006665">
    <property type="entry name" value="OmpA-like"/>
</dbReference>
<dbReference type="PROSITE" id="PS51123">
    <property type="entry name" value="OMPA_2"/>
    <property type="match status" value="1"/>
</dbReference>
<protein>
    <recommendedName>
        <fullName evidence="6">OmpA-like domain-containing protein</fullName>
    </recommendedName>
</protein>
<dbReference type="PANTHER" id="PTHR30329">
    <property type="entry name" value="STATOR ELEMENT OF FLAGELLAR MOTOR COMPLEX"/>
    <property type="match status" value="1"/>
</dbReference>
<organism evidence="7 8">
    <name type="scientific">Neisseria chenwenguii</name>
    <dbReference type="NCBI Taxonomy" id="1853278"/>
    <lineage>
        <taxon>Bacteria</taxon>
        <taxon>Pseudomonadati</taxon>
        <taxon>Pseudomonadota</taxon>
        <taxon>Betaproteobacteria</taxon>
        <taxon>Neisseriales</taxon>
        <taxon>Neisseriaceae</taxon>
        <taxon>Neisseria</taxon>
    </lineage>
</organism>
<dbReference type="Gene3D" id="3.30.1330.60">
    <property type="entry name" value="OmpA-like domain"/>
    <property type="match status" value="1"/>
</dbReference>
<evidence type="ECO:0000256" key="5">
    <source>
        <dbReference type="SAM" id="MobiDB-lite"/>
    </source>
</evidence>
<reference evidence="7 8" key="1">
    <citation type="submission" date="2017-06" db="EMBL/GenBank/DDBJ databases">
        <title>Neisseria chenwenguii sp. nov., isolated from the intestinal contents of Tibetan Plateau Pika in Yushu, Qinghai Province, China.</title>
        <authorList>
            <person name="Zhang G."/>
        </authorList>
    </citation>
    <scope>NUCLEOTIDE SEQUENCE [LARGE SCALE GENOMIC DNA]</scope>
    <source>
        <strain evidence="7 8">10023</strain>
    </source>
</reference>
<dbReference type="InterPro" id="IPR036737">
    <property type="entry name" value="OmpA-like_sf"/>
</dbReference>
<dbReference type="PANTHER" id="PTHR30329:SF21">
    <property type="entry name" value="LIPOPROTEIN YIAD-RELATED"/>
    <property type="match status" value="1"/>
</dbReference>
<keyword evidence="8" id="KW-1185">Reference proteome</keyword>
<dbReference type="CDD" id="cd07185">
    <property type="entry name" value="OmpA_C-like"/>
    <property type="match status" value="1"/>
</dbReference>
<evidence type="ECO:0000256" key="1">
    <source>
        <dbReference type="ARBA" id="ARBA00004442"/>
    </source>
</evidence>
<feature type="region of interest" description="Disordered" evidence="5">
    <location>
        <begin position="188"/>
        <end position="228"/>
    </location>
</feature>
<evidence type="ECO:0000256" key="3">
    <source>
        <dbReference type="ARBA" id="ARBA00023237"/>
    </source>
</evidence>
<dbReference type="InterPro" id="IPR006664">
    <property type="entry name" value="OMP_bac"/>
</dbReference>
<dbReference type="InterPro" id="IPR050330">
    <property type="entry name" value="Bact_OuterMem_StrucFunc"/>
</dbReference>
<dbReference type="PRINTS" id="PR01021">
    <property type="entry name" value="OMPADOMAIN"/>
</dbReference>
<evidence type="ECO:0000256" key="2">
    <source>
        <dbReference type="ARBA" id="ARBA00023136"/>
    </source>
</evidence>
<proteinExistence type="predicted"/>
<name>A0A220RYT3_9NEIS</name>
<dbReference type="SUPFAM" id="SSF103088">
    <property type="entry name" value="OmpA-like"/>
    <property type="match status" value="1"/>
</dbReference>
<dbReference type="Pfam" id="PF00691">
    <property type="entry name" value="OmpA"/>
    <property type="match status" value="1"/>
</dbReference>
<dbReference type="Proteomes" id="UP000198238">
    <property type="component" value="Chromosome"/>
</dbReference>
<sequence>MSKCRLKTNCSQCLHGARHEIPPSYPVSHRNRPRRLRAKIRRAATKRARRACFCRTARRCIIRPRYTASQTYCVAAIVGSNLRAQGGDLSAQTSGLTGKRSGFDIEIKLSADVLFDFDKAVLKPEADPELERAAKVIREKGRGEALIVGYTDAKGSDGYNPKRSKARADAVKAWFEAHGVALPIRTEGCGAADPVAPNTSPDGSDNPEGRAKSRRVEVLVNKTKQLGE</sequence>
<evidence type="ECO:0000313" key="7">
    <source>
        <dbReference type="EMBL" id="ASK26371.1"/>
    </source>
</evidence>
<accession>A0A220RYT3</accession>